<accession>G4TBS4</accession>
<evidence type="ECO:0000313" key="1">
    <source>
        <dbReference type="EMBL" id="CCA68767.1"/>
    </source>
</evidence>
<dbReference type="AlphaFoldDB" id="G4TBS4"/>
<sequence>MFRSLYLLEFSPSLGPSFVLPVMAASGIAQLPVELWSEIFEMALGDVQASDKHQDTTTENEATYFPQDLMDLSIERLQAQIRLSANFALVSSTFRAISERFLYRIFIFRGQSDSLARLRDPSLSDPTREKAAFVHTLIIRQWGYKDKDHIMIDTLYAACVNLQTTIVDMPDLNGPSSLVQALSRIQPSISAVKWLPPLCPHVGPAGWHNVQTLELLISYSVLNWGIYLPLLVTLKTVVPPLFVCRWGFPNLRNLWLIRRDISPGGDRLEWTQFLEDHAAQLDLLVTQVDNMSITANALPTSILSRTTNLRTIFLPLSFNPQAYDLDTSLPHLIRVGVLLPMDPNQLTLRNTSQWWNAFRLKPAFSCVKEIAILHWNAPASFLNAFQNVYGYDKRLRFHRL</sequence>
<keyword evidence="2" id="KW-1185">Reference proteome</keyword>
<proteinExistence type="predicted"/>
<dbReference type="EMBL" id="CAFZ01000040">
    <property type="protein sequence ID" value="CCA68767.1"/>
    <property type="molecule type" value="Genomic_DNA"/>
</dbReference>
<gene>
    <name evidence="1" type="ORF">PIIN_02629</name>
</gene>
<reference evidence="1 2" key="1">
    <citation type="journal article" date="2011" name="PLoS Pathog.">
        <title>Endophytic Life Strategies Decoded by Genome and Transcriptome Analyses of the Mutualistic Root Symbiont Piriformospora indica.</title>
        <authorList>
            <person name="Zuccaro A."/>
            <person name="Lahrmann U."/>
            <person name="Guldener U."/>
            <person name="Langen G."/>
            <person name="Pfiffi S."/>
            <person name="Biedenkopf D."/>
            <person name="Wong P."/>
            <person name="Samans B."/>
            <person name="Grimm C."/>
            <person name="Basiewicz M."/>
            <person name="Murat C."/>
            <person name="Martin F."/>
            <person name="Kogel K.H."/>
        </authorList>
    </citation>
    <scope>NUCLEOTIDE SEQUENCE [LARGE SCALE GENOMIC DNA]</scope>
    <source>
        <strain evidence="1 2">DSM 11827</strain>
    </source>
</reference>
<protein>
    <submittedName>
        <fullName evidence="1">Uncharacterized protein</fullName>
    </submittedName>
</protein>
<evidence type="ECO:0000313" key="2">
    <source>
        <dbReference type="Proteomes" id="UP000007148"/>
    </source>
</evidence>
<organism evidence="1 2">
    <name type="scientific">Serendipita indica (strain DSM 11827)</name>
    <name type="common">Root endophyte fungus</name>
    <name type="synonym">Piriformospora indica</name>
    <dbReference type="NCBI Taxonomy" id="1109443"/>
    <lineage>
        <taxon>Eukaryota</taxon>
        <taxon>Fungi</taxon>
        <taxon>Dikarya</taxon>
        <taxon>Basidiomycota</taxon>
        <taxon>Agaricomycotina</taxon>
        <taxon>Agaricomycetes</taxon>
        <taxon>Sebacinales</taxon>
        <taxon>Serendipitaceae</taxon>
        <taxon>Serendipita</taxon>
    </lineage>
</organism>
<dbReference type="HOGENOM" id="CLU_689096_0_0_1"/>
<comment type="caution">
    <text evidence="1">The sequence shown here is derived from an EMBL/GenBank/DDBJ whole genome shotgun (WGS) entry which is preliminary data.</text>
</comment>
<dbReference type="Proteomes" id="UP000007148">
    <property type="component" value="Unassembled WGS sequence"/>
</dbReference>
<name>G4TBS4_SERID</name>
<dbReference type="InParanoid" id="G4TBS4"/>